<evidence type="ECO:0000313" key="1">
    <source>
        <dbReference type="EMBL" id="PWR22519.1"/>
    </source>
</evidence>
<evidence type="ECO:0008006" key="3">
    <source>
        <dbReference type="Google" id="ProtNLM"/>
    </source>
</evidence>
<accession>A0A317E657</accession>
<organism evidence="1 2">
    <name type="scientific">Zavarzinia aquatilis</name>
    <dbReference type="NCBI Taxonomy" id="2211142"/>
    <lineage>
        <taxon>Bacteria</taxon>
        <taxon>Pseudomonadati</taxon>
        <taxon>Pseudomonadota</taxon>
        <taxon>Alphaproteobacteria</taxon>
        <taxon>Rhodospirillales</taxon>
        <taxon>Zavarziniaceae</taxon>
        <taxon>Zavarzinia</taxon>
    </lineage>
</organism>
<dbReference type="EMBL" id="QGLE01000006">
    <property type="protein sequence ID" value="PWR22519.1"/>
    <property type="molecule type" value="Genomic_DNA"/>
</dbReference>
<evidence type="ECO:0000313" key="2">
    <source>
        <dbReference type="Proteomes" id="UP000245461"/>
    </source>
</evidence>
<dbReference type="RefSeq" id="WP_109905914.1">
    <property type="nucleotide sequence ID" value="NZ_QGLE01000006.1"/>
</dbReference>
<dbReference type="Pfam" id="PF04365">
    <property type="entry name" value="BrnT_toxin"/>
    <property type="match status" value="1"/>
</dbReference>
<dbReference type="Proteomes" id="UP000245461">
    <property type="component" value="Unassembled WGS sequence"/>
</dbReference>
<keyword evidence="2" id="KW-1185">Reference proteome</keyword>
<dbReference type="OrthoDB" id="9798158at2"/>
<dbReference type="AlphaFoldDB" id="A0A317E657"/>
<dbReference type="InterPro" id="IPR038573">
    <property type="entry name" value="BrnT_sf"/>
</dbReference>
<protein>
    <recommendedName>
        <fullName evidence="3">BrnT family toxin</fullName>
    </recommendedName>
</protein>
<gene>
    <name evidence="1" type="ORF">DKG74_11630</name>
</gene>
<comment type="caution">
    <text evidence="1">The sequence shown here is derived from an EMBL/GenBank/DDBJ whole genome shotgun (WGS) entry which is preliminary data.</text>
</comment>
<name>A0A317E657_9PROT</name>
<sequence>MEISFDPSKRLKTLAERGLDFADATQVFQGVAFTIEDDREPYPEPRFITIGLLGERMVVLVWTPTADGRRIISMRKANEREQARYRDRLG</sequence>
<dbReference type="Gene3D" id="3.10.450.530">
    <property type="entry name" value="Ribonuclease toxin, BrnT, of type II toxin-antitoxin system"/>
    <property type="match status" value="1"/>
</dbReference>
<dbReference type="InterPro" id="IPR007460">
    <property type="entry name" value="BrnT_toxin"/>
</dbReference>
<reference evidence="1 2" key="1">
    <citation type="submission" date="2018-05" db="EMBL/GenBank/DDBJ databases">
        <title>Zavarzinia sp. HR-AS.</title>
        <authorList>
            <person name="Lee Y."/>
            <person name="Jeon C.O."/>
        </authorList>
    </citation>
    <scope>NUCLEOTIDE SEQUENCE [LARGE SCALE GENOMIC DNA]</scope>
    <source>
        <strain evidence="1 2">HR-AS</strain>
    </source>
</reference>
<proteinExistence type="predicted"/>